<evidence type="ECO:0000313" key="2">
    <source>
        <dbReference type="Proteomes" id="UP001057402"/>
    </source>
</evidence>
<proteinExistence type="predicted"/>
<gene>
    <name evidence="1" type="ORF">MLD38_032824</name>
</gene>
<sequence>MKMNDVEEREGSKRRVSVWGKEVGKFLKEQRGRLYIIRRCVVMLLCWQRLRWVLMGFERFIEVSLAGKSFQVLPSSPFFISLDFVSGIKGIPALALL</sequence>
<accession>A0ACB9M798</accession>
<protein>
    <submittedName>
        <fullName evidence="1">Uncharacterized protein</fullName>
    </submittedName>
</protein>
<reference evidence="2" key="1">
    <citation type="journal article" date="2023" name="Front. Plant Sci.">
        <title>Chromosomal-level genome assembly of Melastoma candidum provides insights into trichome evolution.</title>
        <authorList>
            <person name="Zhong Y."/>
            <person name="Wu W."/>
            <person name="Sun C."/>
            <person name="Zou P."/>
            <person name="Liu Y."/>
            <person name="Dai S."/>
            <person name="Zhou R."/>
        </authorList>
    </citation>
    <scope>NUCLEOTIDE SEQUENCE [LARGE SCALE GENOMIC DNA]</scope>
</reference>
<keyword evidence="2" id="KW-1185">Reference proteome</keyword>
<dbReference type="EMBL" id="CM042889">
    <property type="protein sequence ID" value="KAI4319194.1"/>
    <property type="molecule type" value="Genomic_DNA"/>
</dbReference>
<dbReference type="Proteomes" id="UP001057402">
    <property type="component" value="Chromosome 10"/>
</dbReference>
<comment type="caution">
    <text evidence="1">The sequence shown here is derived from an EMBL/GenBank/DDBJ whole genome shotgun (WGS) entry which is preliminary data.</text>
</comment>
<organism evidence="1 2">
    <name type="scientific">Melastoma candidum</name>
    <dbReference type="NCBI Taxonomy" id="119954"/>
    <lineage>
        <taxon>Eukaryota</taxon>
        <taxon>Viridiplantae</taxon>
        <taxon>Streptophyta</taxon>
        <taxon>Embryophyta</taxon>
        <taxon>Tracheophyta</taxon>
        <taxon>Spermatophyta</taxon>
        <taxon>Magnoliopsida</taxon>
        <taxon>eudicotyledons</taxon>
        <taxon>Gunneridae</taxon>
        <taxon>Pentapetalae</taxon>
        <taxon>rosids</taxon>
        <taxon>malvids</taxon>
        <taxon>Myrtales</taxon>
        <taxon>Melastomataceae</taxon>
        <taxon>Melastomatoideae</taxon>
        <taxon>Melastomateae</taxon>
        <taxon>Melastoma</taxon>
    </lineage>
</organism>
<name>A0ACB9M798_9MYRT</name>
<evidence type="ECO:0000313" key="1">
    <source>
        <dbReference type="EMBL" id="KAI4319194.1"/>
    </source>
</evidence>